<dbReference type="EC" id="5.2.1.8" evidence="6"/>
<dbReference type="Gene3D" id="3.10.50.40">
    <property type="match status" value="1"/>
</dbReference>
<evidence type="ECO:0000256" key="3">
    <source>
        <dbReference type="ARBA" id="ARBA00023110"/>
    </source>
</evidence>
<evidence type="ECO:0000256" key="6">
    <source>
        <dbReference type="RuleBase" id="RU003915"/>
    </source>
</evidence>
<dbReference type="GO" id="GO:0003755">
    <property type="term" value="F:peptidyl-prolyl cis-trans isomerase activity"/>
    <property type="evidence" value="ECO:0007669"/>
    <property type="project" value="UniProtKB-UniRule"/>
</dbReference>
<dbReference type="PROSITE" id="PS51257">
    <property type="entry name" value="PROKAR_LIPOPROTEIN"/>
    <property type="match status" value="1"/>
</dbReference>
<evidence type="ECO:0000256" key="4">
    <source>
        <dbReference type="ARBA" id="ARBA00023235"/>
    </source>
</evidence>
<dbReference type="InterPro" id="IPR001179">
    <property type="entry name" value="PPIase_FKBP_dom"/>
</dbReference>
<sequence length="173" mass="19001">MKIISKFTFLASAATVALLAGCSKNDSQVADLEERVRYLESQEPTLSHGFQIEEIGKLYPSAKSTESGLHYIVEQEGDGETPSKGQTVTAHYHGTLLNGDVFDSSVERGKPFQFPVGMGRVIKGWDEAFLDMKKGEKRKLILPAQIAYGLRGSPPVIPPNSVLVFDVELIDFK</sequence>
<dbReference type="AlphaFoldDB" id="A0A927F6I4"/>
<gene>
    <name evidence="9" type="ORF">IEN85_07270</name>
</gene>
<protein>
    <recommendedName>
        <fullName evidence="6">Peptidyl-prolyl cis-trans isomerase</fullName>
        <ecNumber evidence="6">5.2.1.8</ecNumber>
    </recommendedName>
</protein>
<evidence type="ECO:0000256" key="2">
    <source>
        <dbReference type="ARBA" id="ARBA00006577"/>
    </source>
</evidence>
<organism evidence="9 10">
    <name type="scientific">Pelagicoccus enzymogenes</name>
    <dbReference type="NCBI Taxonomy" id="2773457"/>
    <lineage>
        <taxon>Bacteria</taxon>
        <taxon>Pseudomonadati</taxon>
        <taxon>Verrucomicrobiota</taxon>
        <taxon>Opitutia</taxon>
        <taxon>Puniceicoccales</taxon>
        <taxon>Pelagicoccaceae</taxon>
        <taxon>Pelagicoccus</taxon>
    </lineage>
</organism>
<reference evidence="9" key="1">
    <citation type="submission" date="2020-09" db="EMBL/GenBank/DDBJ databases">
        <title>Pelagicoccus enzymogenes sp. nov. with an EPS production, isolated from marine sediment.</title>
        <authorList>
            <person name="Feng X."/>
        </authorList>
    </citation>
    <scope>NUCLEOTIDE SEQUENCE</scope>
    <source>
        <strain evidence="9">NFK12</strain>
    </source>
</reference>
<evidence type="ECO:0000256" key="1">
    <source>
        <dbReference type="ARBA" id="ARBA00000971"/>
    </source>
</evidence>
<comment type="caution">
    <text evidence="9">The sequence shown here is derived from an EMBL/GenBank/DDBJ whole genome shotgun (WGS) entry which is preliminary data.</text>
</comment>
<dbReference type="Proteomes" id="UP000622317">
    <property type="component" value="Unassembled WGS sequence"/>
</dbReference>
<name>A0A927F6I4_9BACT</name>
<dbReference type="FunFam" id="3.10.50.40:FF:000006">
    <property type="entry name" value="Peptidyl-prolyl cis-trans isomerase"/>
    <property type="match status" value="1"/>
</dbReference>
<keyword evidence="3 5" id="KW-0697">Rotamase</keyword>
<dbReference type="PROSITE" id="PS50059">
    <property type="entry name" value="FKBP_PPIASE"/>
    <property type="match status" value="1"/>
</dbReference>
<comment type="catalytic activity">
    <reaction evidence="1 5 6">
        <text>[protein]-peptidylproline (omega=180) = [protein]-peptidylproline (omega=0)</text>
        <dbReference type="Rhea" id="RHEA:16237"/>
        <dbReference type="Rhea" id="RHEA-COMP:10747"/>
        <dbReference type="Rhea" id="RHEA-COMP:10748"/>
        <dbReference type="ChEBI" id="CHEBI:83833"/>
        <dbReference type="ChEBI" id="CHEBI:83834"/>
        <dbReference type="EC" id="5.2.1.8"/>
    </reaction>
</comment>
<evidence type="ECO:0000256" key="5">
    <source>
        <dbReference type="PROSITE-ProRule" id="PRU00277"/>
    </source>
</evidence>
<dbReference type="SUPFAM" id="SSF54534">
    <property type="entry name" value="FKBP-like"/>
    <property type="match status" value="1"/>
</dbReference>
<dbReference type="Pfam" id="PF00254">
    <property type="entry name" value="FKBP_C"/>
    <property type="match status" value="1"/>
</dbReference>
<accession>A0A927F6I4</accession>
<dbReference type="InterPro" id="IPR046357">
    <property type="entry name" value="PPIase_dom_sf"/>
</dbReference>
<keyword evidence="4 5" id="KW-0413">Isomerase</keyword>
<evidence type="ECO:0000313" key="9">
    <source>
        <dbReference type="EMBL" id="MBD5779289.1"/>
    </source>
</evidence>
<dbReference type="PANTHER" id="PTHR43811">
    <property type="entry name" value="FKBP-TYPE PEPTIDYL-PROLYL CIS-TRANS ISOMERASE FKPA"/>
    <property type="match status" value="1"/>
</dbReference>
<keyword evidence="7" id="KW-0732">Signal</keyword>
<feature type="signal peptide" evidence="7">
    <location>
        <begin position="1"/>
        <end position="19"/>
    </location>
</feature>
<dbReference type="EMBL" id="JACYFG010000007">
    <property type="protein sequence ID" value="MBD5779289.1"/>
    <property type="molecule type" value="Genomic_DNA"/>
</dbReference>
<evidence type="ECO:0000259" key="8">
    <source>
        <dbReference type="PROSITE" id="PS50059"/>
    </source>
</evidence>
<feature type="domain" description="PPIase FKBP-type" evidence="8">
    <location>
        <begin position="85"/>
        <end position="173"/>
    </location>
</feature>
<evidence type="ECO:0000313" key="10">
    <source>
        <dbReference type="Proteomes" id="UP000622317"/>
    </source>
</evidence>
<comment type="similarity">
    <text evidence="2 6">Belongs to the FKBP-type PPIase family.</text>
</comment>
<proteinExistence type="inferred from homology"/>
<dbReference type="RefSeq" id="WP_191616422.1">
    <property type="nucleotide sequence ID" value="NZ_JACYFG010000007.1"/>
</dbReference>
<keyword evidence="10" id="KW-1185">Reference proteome</keyword>
<dbReference type="PANTHER" id="PTHR43811:SF19">
    <property type="entry name" value="39 KDA FK506-BINDING NUCLEAR PROTEIN"/>
    <property type="match status" value="1"/>
</dbReference>
<feature type="chain" id="PRO_5037793934" description="Peptidyl-prolyl cis-trans isomerase" evidence="7">
    <location>
        <begin position="20"/>
        <end position="173"/>
    </location>
</feature>
<evidence type="ECO:0000256" key="7">
    <source>
        <dbReference type="SAM" id="SignalP"/>
    </source>
</evidence>